<dbReference type="EMBL" id="JAGHQL010000110">
    <property type="protein sequence ID" value="KAH0538392.1"/>
    <property type="molecule type" value="Genomic_DNA"/>
</dbReference>
<sequence length="156" mass="16005">MEKSYRRTLKYLGLLIAAVLVAAAPFFASVTSSINSNGSLIVAFDEKGLGNGDILYTVQASASASFICCNKGKHQPAASNKATEASVGAATAIPAPKNGRIRAAITAGVTTPEFCPSGQDEVLANVKYVSITIIDLTNSVTSSPPDVSLPAPITCS</sequence>
<evidence type="ECO:0000313" key="1">
    <source>
        <dbReference type="EMBL" id="KAH0538392.1"/>
    </source>
</evidence>
<dbReference type="AlphaFoldDB" id="A0A9P8I440"/>
<keyword evidence="2" id="KW-1185">Reference proteome</keyword>
<organism evidence="1 2">
    <name type="scientific">Glutinoglossum americanum</name>
    <dbReference type="NCBI Taxonomy" id="1670608"/>
    <lineage>
        <taxon>Eukaryota</taxon>
        <taxon>Fungi</taxon>
        <taxon>Dikarya</taxon>
        <taxon>Ascomycota</taxon>
        <taxon>Pezizomycotina</taxon>
        <taxon>Geoglossomycetes</taxon>
        <taxon>Geoglossales</taxon>
        <taxon>Geoglossaceae</taxon>
        <taxon>Glutinoglossum</taxon>
    </lineage>
</organism>
<evidence type="ECO:0000313" key="2">
    <source>
        <dbReference type="Proteomes" id="UP000698800"/>
    </source>
</evidence>
<dbReference type="OrthoDB" id="10415637at2759"/>
<gene>
    <name evidence="1" type="ORF">FGG08_004992</name>
</gene>
<dbReference type="Proteomes" id="UP000698800">
    <property type="component" value="Unassembled WGS sequence"/>
</dbReference>
<reference evidence="1" key="1">
    <citation type="submission" date="2021-03" db="EMBL/GenBank/DDBJ databases">
        <title>Comparative genomics and phylogenomic investigation of the class Geoglossomycetes provide insights into ecological specialization and systematics.</title>
        <authorList>
            <person name="Melie T."/>
            <person name="Pirro S."/>
            <person name="Miller A.N."/>
            <person name="Quandt A."/>
        </authorList>
    </citation>
    <scope>NUCLEOTIDE SEQUENCE</scope>
    <source>
        <strain evidence="1">GBOQ0MN5Z8</strain>
    </source>
</reference>
<comment type="caution">
    <text evidence="1">The sequence shown here is derived from an EMBL/GenBank/DDBJ whole genome shotgun (WGS) entry which is preliminary data.</text>
</comment>
<name>A0A9P8I440_9PEZI</name>
<protein>
    <submittedName>
        <fullName evidence="1">Uncharacterized protein</fullName>
    </submittedName>
</protein>
<proteinExistence type="predicted"/>
<accession>A0A9P8I440</accession>